<evidence type="ECO:0000256" key="3">
    <source>
        <dbReference type="ARBA" id="ARBA00007592"/>
    </source>
</evidence>
<evidence type="ECO:0000256" key="1">
    <source>
        <dbReference type="ARBA" id="ARBA00003294"/>
    </source>
</evidence>
<evidence type="ECO:0000256" key="2">
    <source>
        <dbReference type="ARBA" id="ARBA00005120"/>
    </source>
</evidence>
<feature type="site" description="Part of a proton relay during catalysis" evidence="12">
    <location>
        <position position="109"/>
    </location>
</feature>
<evidence type="ECO:0000256" key="4">
    <source>
        <dbReference type="ARBA" id="ARBA00012086"/>
    </source>
</evidence>
<feature type="binding site" evidence="12 15">
    <location>
        <position position="206"/>
    </location>
    <ligand>
        <name>pyruvate</name>
        <dbReference type="ChEBI" id="CHEBI:15361"/>
    </ligand>
</feature>
<evidence type="ECO:0000256" key="6">
    <source>
        <dbReference type="ARBA" id="ARBA00022605"/>
    </source>
</evidence>
<dbReference type="EC" id="4.3.3.7" evidence="4 12"/>
<dbReference type="GO" id="GO:0019877">
    <property type="term" value="P:diaminopimelate biosynthetic process"/>
    <property type="evidence" value="ECO:0007669"/>
    <property type="project" value="UniProtKB-UniRule"/>
</dbReference>
<dbReference type="Pfam" id="PF00701">
    <property type="entry name" value="DHDPS"/>
    <property type="match status" value="1"/>
</dbReference>
<comment type="subcellular location">
    <subcellularLocation>
        <location evidence="12">Cytoplasm</location>
    </subcellularLocation>
</comment>
<comment type="similarity">
    <text evidence="3 12 13">Belongs to the DapA family.</text>
</comment>
<dbReference type="PANTHER" id="PTHR12128:SF66">
    <property type="entry name" value="4-HYDROXY-2-OXOGLUTARATE ALDOLASE, MITOCHONDRIAL"/>
    <property type="match status" value="1"/>
</dbReference>
<dbReference type="InterPro" id="IPR020624">
    <property type="entry name" value="Schiff_base-form_aldolases_CS"/>
</dbReference>
<feature type="active site" description="Proton donor/acceptor" evidence="12 14">
    <location>
        <position position="135"/>
    </location>
</feature>
<dbReference type="GO" id="GO:0005829">
    <property type="term" value="C:cytosol"/>
    <property type="evidence" value="ECO:0007669"/>
    <property type="project" value="TreeGrafter"/>
</dbReference>
<evidence type="ECO:0000256" key="12">
    <source>
        <dbReference type="HAMAP-Rule" id="MF_00418"/>
    </source>
</evidence>
<feature type="binding site" evidence="12 15">
    <location>
        <position position="47"/>
    </location>
    <ligand>
        <name>pyruvate</name>
        <dbReference type="ChEBI" id="CHEBI:15361"/>
    </ligand>
</feature>
<evidence type="ECO:0000256" key="15">
    <source>
        <dbReference type="PIRSR" id="PIRSR001365-2"/>
    </source>
</evidence>
<comment type="function">
    <text evidence="1 12">Catalyzes the condensation of (S)-aspartate-beta-semialdehyde [(S)-ASA] and pyruvate to 4-hydroxy-tetrahydrodipicolinate (HTPA).</text>
</comment>
<dbReference type="GO" id="GO:0009089">
    <property type="term" value="P:lysine biosynthetic process via diaminopimelate"/>
    <property type="evidence" value="ECO:0007669"/>
    <property type="project" value="UniProtKB-UniRule"/>
</dbReference>
<proteinExistence type="inferred from homology"/>
<dbReference type="InterPro" id="IPR020625">
    <property type="entry name" value="Schiff_base-form_aldolases_AS"/>
</dbReference>
<keyword evidence="6 12" id="KW-0028">Amino-acid biosynthesis</keyword>
<dbReference type="GO" id="GO:0008840">
    <property type="term" value="F:4-hydroxy-tetrahydrodipicolinate synthase activity"/>
    <property type="evidence" value="ECO:0007669"/>
    <property type="project" value="UniProtKB-UniRule"/>
</dbReference>
<protein>
    <recommendedName>
        <fullName evidence="4 12">4-hydroxy-tetrahydrodipicolinate synthase</fullName>
        <shortName evidence="12">HTPA synthase</shortName>
        <ecNumber evidence="4 12">4.3.3.7</ecNumber>
    </recommendedName>
</protein>
<evidence type="ECO:0000256" key="14">
    <source>
        <dbReference type="PIRSR" id="PIRSR001365-1"/>
    </source>
</evidence>
<reference evidence="16 17" key="1">
    <citation type="submission" date="2016-10" db="EMBL/GenBank/DDBJ databases">
        <authorList>
            <person name="de Groot N.N."/>
        </authorList>
    </citation>
    <scope>NUCLEOTIDE SEQUENCE [LARGE SCALE GENOMIC DNA]</scope>
    <source>
        <strain evidence="16 17">DSM 10317</strain>
    </source>
</reference>
<dbReference type="Proteomes" id="UP000199428">
    <property type="component" value="Unassembled WGS sequence"/>
</dbReference>
<dbReference type="SMART" id="SM01130">
    <property type="entry name" value="DHDPS"/>
    <property type="match status" value="1"/>
</dbReference>
<name>A0A1G5RXI5_PSEXY</name>
<dbReference type="CDD" id="cd00950">
    <property type="entry name" value="DHDPS"/>
    <property type="match status" value="1"/>
</dbReference>
<dbReference type="PANTHER" id="PTHR12128">
    <property type="entry name" value="DIHYDRODIPICOLINATE SYNTHASE"/>
    <property type="match status" value="1"/>
</dbReference>
<dbReference type="PROSITE" id="PS00665">
    <property type="entry name" value="DHDPS_1"/>
    <property type="match status" value="1"/>
</dbReference>
<evidence type="ECO:0000256" key="13">
    <source>
        <dbReference type="PIRNR" id="PIRNR001365"/>
    </source>
</evidence>
<dbReference type="PRINTS" id="PR00146">
    <property type="entry name" value="DHPICSNTHASE"/>
</dbReference>
<evidence type="ECO:0000256" key="7">
    <source>
        <dbReference type="ARBA" id="ARBA00022915"/>
    </source>
</evidence>
<sequence>MTLFKGAGVALITPFNEDETINYDMLGTLIDRQIDGGTDAIIVCGTTGEAATMSEEEKLSVVEYTVKRVNHRVPVIAGSGANSTRLVIDLSKKIAALGADGLLIVTPFYNKATQEGLYQHYSTIAKEVDLPIIMYNVPSRTGCNILPETAMKLALEFRNIVGIKEASGNISQITKLASLCRGCLDIYAGNDDQIVPILSLGGVGVISVLSNVAPRGTHDMVMEYLNGNEDKARKLQLDYLELVDALFCEVNPIPVKSTMNMLGFNVGSLRLPLTEMEDKHKVAMSQLLSRMPQEMLA</sequence>
<evidence type="ECO:0000256" key="8">
    <source>
        <dbReference type="ARBA" id="ARBA00023154"/>
    </source>
</evidence>
<dbReference type="PIRSF" id="PIRSF001365">
    <property type="entry name" value="DHDPS"/>
    <property type="match status" value="1"/>
</dbReference>
<gene>
    <name evidence="12" type="primary">dapA</name>
    <name evidence="16" type="ORF">SAMN02910350_01465</name>
</gene>
<evidence type="ECO:0000256" key="10">
    <source>
        <dbReference type="ARBA" id="ARBA00023270"/>
    </source>
</evidence>
<keyword evidence="5 12" id="KW-0963">Cytoplasm</keyword>
<dbReference type="UniPathway" id="UPA00034">
    <property type="reaction ID" value="UER00017"/>
</dbReference>
<keyword evidence="7 12" id="KW-0220">Diaminopimelate biosynthesis</keyword>
<dbReference type="PROSITE" id="PS00666">
    <property type="entry name" value="DHDPS_2"/>
    <property type="match status" value="1"/>
</dbReference>
<keyword evidence="9 12" id="KW-0456">Lyase</keyword>
<dbReference type="EMBL" id="FMWK01000006">
    <property type="protein sequence ID" value="SCZ78822.1"/>
    <property type="molecule type" value="Genomic_DNA"/>
</dbReference>
<dbReference type="SUPFAM" id="SSF51569">
    <property type="entry name" value="Aldolase"/>
    <property type="match status" value="1"/>
</dbReference>
<dbReference type="InterPro" id="IPR005263">
    <property type="entry name" value="DapA"/>
</dbReference>
<feature type="active site" description="Schiff-base intermediate with substrate" evidence="12 14">
    <location>
        <position position="164"/>
    </location>
</feature>
<comment type="pathway">
    <text evidence="2 12">Amino-acid biosynthesis; L-lysine biosynthesis via DAP pathway; (S)-tetrahydrodipicolinate from L-aspartate: step 3/4.</text>
</comment>
<comment type="subunit">
    <text evidence="12">Homotetramer; dimer of dimers.</text>
</comment>
<evidence type="ECO:0000256" key="11">
    <source>
        <dbReference type="ARBA" id="ARBA00047836"/>
    </source>
</evidence>
<dbReference type="InterPro" id="IPR002220">
    <property type="entry name" value="DapA-like"/>
</dbReference>
<comment type="catalytic activity">
    <reaction evidence="11 12">
        <text>L-aspartate 4-semialdehyde + pyruvate = (2S,4S)-4-hydroxy-2,3,4,5-tetrahydrodipicolinate + H2O + H(+)</text>
        <dbReference type="Rhea" id="RHEA:34171"/>
        <dbReference type="ChEBI" id="CHEBI:15361"/>
        <dbReference type="ChEBI" id="CHEBI:15377"/>
        <dbReference type="ChEBI" id="CHEBI:15378"/>
        <dbReference type="ChEBI" id="CHEBI:67139"/>
        <dbReference type="ChEBI" id="CHEBI:537519"/>
        <dbReference type="EC" id="4.3.3.7"/>
    </reaction>
</comment>
<evidence type="ECO:0000313" key="17">
    <source>
        <dbReference type="Proteomes" id="UP000199428"/>
    </source>
</evidence>
<dbReference type="RefSeq" id="WP_090162421.1">
    <property type="nucleotide sequence ID" value="NZ_FMWK01000006.1"/>
</dbReference>
<evidence type="ECO:0000256" key="5">
    <source>
        <dbReference type="ARBA" id="ARBA00022490"/>
    </source>
</evidence>
<dbReference type="Gene3D" id="3.20.20.70">
    <property type="entry name" value="Aldolase class I"/>
    <property type="match status" value="1"/>
</dbReference>
<accession>A0A1G5RXI5</accession>
<dbReference type="InterPro" id="IPR013785">
    <property type="entry name" value="Aldolase_TIM"/>
</dbReference>
<organism evidence="16 17">
    <name type="scientific">Pseudobutyrivibrio xylanivorans</name>
    <dbReference type="NCBI Taxonomy" id="185007"/>
    <lineage>
        <taxon>Bacteria</taxon>
        <taxon>Bacillati</taxon>
        <taxon>Bacillota</taxon>
        <taxon>Clostridia</taxon>
        <taxon>Lachnospirales</taxon>
        <taxon>Lachnospiraceae</taxon>
        <taxon>Pseudobutyrivibrio</taxon>
    </lineage>
</organism>
<evidence type="ECO:0000313" key="16">
    <source>
        <dbReference type="EMBL" id="SCZ78822.1"/>
    </source>
</evidence>
<feature type="site" description="Part of a proton relay during catalysis" evidence="12">
    <location>
        <position position="46"/>
    </location>
</feature>
<dbReference type="NCBIfam" id="TIGR00674">
    <property type="entry name" value="dapA"/>
    <property type="match status" value="1"/>
</dbReference>
<comment type="caution">
    <text evidence="12">Was originally thought to be a dihydrodipicolinate synthase (DHDPS), catalyzing the condensation of (S)-aspartate-beta-semialdehyde [(S)-ASA] and pyruvate to dihydrodipicolinate (DHDP). However, it was shown in E.coli that the product of the enzymatic reaction is not dihydrodipicolinate but in fact (4S)-4-hydroxy-2,3,4,5-tetrahydro-(2S)-dipicolinic acid (HTPA), and that the consecutive dehydration reaction leading to DHDP is not spontaneous but catalyzed by DapB.</text>
</comment>
<dbReference type="AlphaFoldDB" id="A0A1G5RXI5"/>
<evidence type="ECO:0000256" key="9">
    <source>
        <dbReference type="ARBA" id="ARBA00023239"/>
    </source>
</evidence>
<keyword evidence="8 12" id="KW-0457">Lysine biosynthesis</keyword>
<dbReference type="HAMAP" id="MF_00418">
    <property type="entry name" value="DapA"/>
    <property type="match status" value="1"/>
</dbReference>
<keyword evidence="10 12" id="KW-0704">Schiff base</keyword>